<sequence length="65" mass="7237">MIKITVIEHNGTKHKTEVEEWNAAVAKEYQEVIKEAQGHSNPEHTVIIGDVIIDARSVNSISKAE</sequence>
<dbReference type="OrthoDB" id="9799640at2"/>
<organism evidence="1 2">
    <name type="scientific">Rossellomorea marisflavi</name>
    <dbReference type="NCBI Taxonomy" id="189381"/>
    <lineage>
        <taxon>Bacteria</taxon>
        <taxon>Bacillati</taxon>
        <taxon>Bacillota</taxon>
        <taxon>Bacilli</taxon>
        <taxon>Bacillales</taxon>
        <taxon>Bacillaceae</taxon>
        <taxon>Rossellomorea</taxon>
    </lineage>
</organism>
<protein>
    <submittedName>
        <fullName evidence="1">Uncharacterized protein</fullName>
    </submittedName>
</protein>
<gene>
    <name evidence="1" type="ORF">AV649_11550</name>
</gene>
<dbReference type="EMBL" id="LQQY01000002">
    <property type="protein sequence ID" value="KZE53391.1"/>
    <property type="molecule type" value="Genomic_DNA"/>
</dbReference>
<comment type="caution">
    <text evidence="1">The sequence shown here is derived from an EMBL/GenBank/DDBJ whole genome shotgun (WGS) entry which is preliminary data.</text>
</comment>
<dbReference type="AlphaFoldDB" id="A0A163MU74"/>
<name>A0A163MU74_9BACI</name>
<evidence type="ECO:0000313" key="1">
    <source>
        <dbReference type="EMBL" id="KZE53391.1"/>
    </source>
</evidence>
<reference evidence="2" key="1">
    <citation type="submission" date="2016-01" db="EMBL/GenBank/DDBJ databases">
        <title>Whole genome sequencing of Bhargavaea cecembensis T14.</title>
        <authorList>
            <person name="Hong K.W."/>
        </authorList>
    </citation>
    <scope>NUCLEOTIDE SEQUENCE [LARGE SCALE GENOMIC DNA]</scope>
    <source>
        <strain evidence="2">M19</strain>
    </source>
</reference>
<accession>A0A163MU74</accession>
<proteinExistence type="predicted"/>
<evidence type="ECO:0000313" key="2">
    <source>
        <dbReference type="Proteomes" id="UP000076510"/>
    </source>
</evidence>
<dbReference type="RefSeq" id="WP_063190505.1">
    <property type="nucleotide sequence ID" value="NZ_JAUKEI010000005.1"/>
</dbReference>
<dbReference type="Proteomes" id="UP000076510">
    <property type="component" value="Unassembled WGS sequence"/>
</dbReference>